<dbReference type="RefSeq" id="WP_377024055.1">
    <property type="nucleotide sequence ID" value="NZ_JBHLTS010000024.1"/>
</dbReference>
<sequence length="268" mass="31228">MSRLKYIKDMSLKEITFKRVYEAVKNRIDDRAHAKAWATTELAKQNREKLKSFHNIHKGKRCFIIANGPSLKNTDLSLLKDEYTIGMNRIYLNGFKPSYLVVFDIDIQLVQFQEDYDNLEMTKFFNWNAREYFTFRENLAYIRADHKPAFSTDVSKTTWGGHSVTNTCIQLAYYMGFSEVYLVGKDHSYDKVGVPGAIVISNGNEGNHFVKGYYKPGMAWRIPDYKGEELAYTMAREAYEKDGRKIYDATIDGKLDIFTKVDYYSLFK</sequence>
<dbReference type="Pfam" id="PF01973">
    <property type="entry name" value="MptE-like"/>
    <property type="match status" value="1"/>
</dbReference>
<accession>A0ABV6LA11</accession>
<reference evidence="2 3" key="1">
    <citation type="submission" date="2024-09" db="EMBL/GenBank/DDBJ databases">
        <authorList>
            <person name="Sun Q."/>
            <person name="Mori K."/>
        </authorList>
    </citation>
    <scope>NUCLEOTIDE SEQUENCE [LARGE SCALE GENOMIC DNA]</scope>
    <source>
        <strain evidence="2 3">NCAIM B.02415</strain>
    </source>
</reference>
<evidence type="ECO:0000313" key="3">
    <source>
        <dbReference type="Proteomes" id="UP001589828"/>
    </source>
</evidence>
<comment type="caution">
    <text evidence="2">The sequence shown here is derived from an EMBL/GenBank/DDBJ whole genome shotgun (WGS) entry which is preliminary data.</text>
</comment>
<dbReference type="EMBL" id="JBHLTS010000024">
    <property type="protein sequence ID" value="MFC0516259.1"/>
    <property type="molecule type" value="Genomic_DNA"/>
</dbReference>
<dbReference type="Proteomes" id="UP001589828">
    <property type="component" value="Unassembled WGS sequence"/>
</dbReference>
<proteinExistence type="predicted"/>
<feature type="domain" description="6-hydroxymethylpterin diphosphokinase MptE-like" evidence="1">
    <location>
        <begin position="42"/>
        <end position="191"/>
    </location>
</feature>
<dbReference type="Gene3D" id="3.90.1480.10">
    <property type="entry name" value="Alpha-2,3-sialyltransferase"/>
    <property type="match status" value="1"/>
</dbReference>
<organism evidence="2 3">
    <name type="scientific">Mucilaginibacter angelicae</name>
    <dbReference type="NCBI Taxonomy" id="869718"/>
    <lineage>
        <taxon>Bacteria</taxon>
        <taxon>Pseudomonadati</taxon>
        <taxon>Bacteroidota</taxon>
        <taxon>Sphingobacteriia</taxon>
        <taxon>Sphingobacteriales</taxon>
        <taxon>Sphingobacteriaceae</taxon>
        <taxon>Mucilaginibacter</taxon>
    </lineage>
</organism>
<gene>
    <name evidence="2" type="ORF">ACFFGT_18700</name>
</gene>
<evidence type="ECO:0000313" key="2">
    <source>
        <dbReference type="EMBL" id="MFC0516259.1"/>
    </source>
</evidence>
<evidence type="ECO:0000259" key="1">
    <source>
        <dbReference type="Pfam" id="PF01973"/>
    </source>
</evidence>
<protein>
    <submittedName>
        <fullName evidence="2">6-hydroxymethylpterin diphosphokinase MptE-like protein</fullName>
    </submittedName>
</protein>
<name>A0ABV6LA11_9SPHI</name>
<dbReference type="InterPro" id="IPR002826">
    <property type="entry name" value="MptE-like"/>
</dbReference>
<keyword evidence="3" id="KW-1185">Reference proteome</keyword>